<protein>
    <submittedName>
        <fullName evidence="6">Uncharacterized protein</fullName>
    </submittedName>
</protein>
<dbReference type="EMBL" id="JBJKFK010000723">
    <property type="protein sequence ID" value="KAL3315554.1"/>
    <property type="molecule type" value="Genomic_DNA"/>
</dbReference>
<dbReference type="AlphaFoldDB" id="A0ABD2Q7K2"/>
<dbReference type="Gene3D" id="1.20.1250.20">
    <property type="entry name" value="MFS general substrate transporter like domains"/>
    <property type="match status" value="1"/>
</dbReference>
<dbReference type="InterPro" id="IPR005828">
    <property type="entry name" value="MFS_sugar_transport-like"/>
</dbReference>
<feature type="transmembrane region" description="Helical" evidence="5">
    <location>
        <begin position="464"/>
        <end position="483"/>
    </location>
</feature>
<reference evidence="6 7" key="1">
    <citation type="submission" date="2024-11" db="EMBL/GenBank/DDBJ databases">
        <title>Adaptive evolution of stress response genes in parasites aligns with host niche diversity.</title>
        <authorList>
            <person name="Hahn C."/>
            <person name="Resl P."/>
        </authorList>
    </citation>
    <scope>NUCLEOTIDE SEQUENCE [LARGE SCALE GENOMIC DNA]</scope>
    <source>
        <strain evidence="6">EGGRZ-B1_66</strain>
        <tissue evidence="6">Body</tissue>
    </source>
</reference>
<organism evidence="6 7">
    <name type="scientific">Cichlidogyrus casuarinus</name>
    <dbReference type="NCBI Taxonomy" id="1844966"/>
    <lineage>
        <taxon>Eukaryota</taxon>
        <taxon>Metazoa</taxon>
        <taxon>Spiralia</taxon>
        <taxon>Lophotrochozoa</taxon>
        <taxon>Platyhelminthes</taxon>
        <taxon>Monogenea</taxon>
        <taxon>Monopisthocotylea</taxon>
        <taxon>Dactylogyridea</taxon>
        <taxon>Ancyrocephalidae</taxon>
        <taxon>Cichlidogyrus</taxon>
    </lineage>
</organism>
<name>A0ABD2Q7K2_9PLAT</name>
<keyword evidence="7" id="KW-1185">Reference proteome</keyword>
<evidence type="ECO:0000256" key="4">
    <source>
        <dbReference type="ARBA" id="ARBA00023136"/>
    </source>
</evidence>
<sequence length="571" mass="64223">MENELGSTSKDDRIQSQEISELSGAEDLDVDHILENIVKPLGLWQISLTLIFGMSTPALSNLGIYFTNAPYFRCKMDPLLEAQYSNASFESIKDMIGSADGCGMFDLQKRLVPCPHGYVYHFVQGSYPDPIIRTWDLVCDRAWMVPFINSSFMAGMAVGFFIGGTIGSYMGRRKSIILLNIMEVAMNICCTFAHEYWLFVTLRTLLGFSISALFGVESVLLIECTTAKYRSLYISLMSFCIGFVGKLLIVSFAYLCPTWPSLNLVSSSLCVVGLINILVTPESPRWLFTQSRYHEALKILRTGYRRNKLLFDSRSKEEHEEIELYFDKVICLAEISIITSTNTLRQQPATARKTKSAMRSRRFWCSRQIYICTFLSGMCNIIKLGLVFYARLTRESVYLTTVFNACMDIPSQLLSFFVYRICTSRKKPFIVITLVCAVVLIVPMIFGGFCNCSEIIRERFTKAIVNLGLILGQAANSMMLIYIMERFPANERSEATGLSTGLGRVIAVTSDFINELNNVYNGLPLLVYGICAFLASILLLTNEDSGGQDKEQVTLKKNVKTRQSIAESDVL</sequence>
<evidence type="ECO:0000313" key="6">
    <source>
        <dbReference type="EMBL" id="KAL3315554.1"/>
    </source>
</evidence>
<comment type="caution">
    <text evidence="6">The sequence shown here is derived from an EMBL/GenBank/DDBJ whole genome shotgun (WGS) entry which is preliminary data.</text>
</comment>
<comment type="subcellular location">
    <subcellularLocation>
        <location evidence="1">Membrane</location>
        <topology evidence="1">Multi-pass membrane protein</topology>
    </subcellularLocation>
</comment>
<keyword evidence="2 5" id="KW-0812">Transmembrane</keyword>
<dbReference type="Proteomes" id="UP001626550">
    <property type="component" value="Unassembled WGS sequence"/>
</dbReference>
<evidence type="ECO:0000256" key="1">
    <source>
        <dbReference type="ARBA" id="ARBA00004141"/>
    </source>
</evidence>
<feature type="transmembrane region" description="Helical" evidence="5">
    <location>
        <begin position="176"/>
        <end position="199"/>
    </location>
</feature>
<proteinExistence type="predicted"/>
<feature type="transmembrane region" description="Helical" evidence="5">
    <location>
        <begin position="519"/>
        <end position="540"/>
    </location>
</feature>
<evidence type="ECO:0000313" key="7">
    <source>
        <dbReference type="Proteomes" id="UP001626550"/>
    </source>
</evidence>
<evidence type="ECO:0000256" key="2">
    <source>
        <dbReference type="ARBA" id="ARBA00022692"/>
    </source>
</evidence>
<dbReference type="InterPro" id="IPR036259">
    <property type="entry name" value="MFS_trans_sf"/>
</dbReference>
<evidence type="ECO:0000256" key="3">
    <source>
        <dbReference type="ARBA" id="ARBA00022989"/>
    </source>
</evidence>
<feature type="transmembrane region" description="Helical" evidence="5">
    <location>
        <begin position="234"/>
        <end position="255"/>
    </location>
</feature>
<gene>
    <name evidence="6" type="ORF">Ciccas_005812</name>
</gene>
<keyword evidence="3 5" id="KW-1133">Transmembrane helix</keyword>
<dbReference type="GO" id="GO:0016020">
    <property type="term" value="C:membrane"/>
    <property type="evidence" value="ECO:0007669"/>
    <property type="project" value="UniProtKB-SubCell"/>
</dbReference>
<keyword evidence="4 5" id="KW-0472">Membrane</keyword>
<feature type="transmembrane region" description="Helical" evidence="5">
    <location>
        <begin position="261"/>
        <end position="279"/>
    </location>
</feature>
<feature type="transmembrane region" description="Helical" evidence="5">
    <location>
        <begin position="369"/>
        <end position="390"/>
    </location>
</feature>
<feature type="transmembrane region" description="Helical" evidence="5">
    <location>
        <begin position="205"/>
        <end position="222"/>
    </location>
</feature>
<evidence type="ECO:0000256" key="5">
    <source>
        <dbReference type="SAM" id="Phobius"/>
    </source>
</evidence>
<feature type="transmembrane region" description="Helical" evidence="5">
    <location>
        <begin position="143"/>
        <end position="164"/>
    </location>
</feature>
<accession>A0ABD2Q7K2</accession>
<feature type="transmembrane region" description="Helical" evidence="5">
    <location>
        <begin position="429"/>
        <end position="449"/>
    </location>
</feature>
<dbReference type="PANTHER" id="PTHR24064">
    <property type="entry name" value="SOLUTE CARRIER FAMILY 22 MEMBER"/>
    <property type="match status" value="1"/>
</dbReference>
<dbReference type="Pfam" id="PF00083">
    <property type="entry name" value="Sugar_tr"/>
    <property type="match status" value="1"/>
</dbReference>
<dbReference type="SUPFAM" id="SSF103473">
    <property type="entry name" value="MFS general substrate transporter"/>
    <property type="match status" value="1"/>
</dbReference>